<evidence type="ECO:0000313" key="2">
    <source>
        <dbReference type="Proteomes" id="UP000273811"/>
    </source>
</evidence>
<name>A0A443IJB8_9BACI</name>
<protein>
    <recommendedName>
        <fullName evidence="3">Lipoprotein</fullName>
    </recommendedName>
</protein>
<dbReference type="Proteomes" id="UP000273811">
    <property type="component" value="Unassembled WGS sequence"/>
</dbReference>
<proteinExistence type="predicted"/>
<dbReference type="EMBL" id="QYTU02000061">
    <property type="protein sequence ID" value="RWR04401.1"/>
    <property type="molecule type" value="Genomic_DNA"/>
</dbReference>
<dbReference type="AlphaFoldDB" id="A0A443IJB8"/>
<accession>A0A443IJB8</accession>
<gene>
    <name evidence="1" type="ORF">D4N35_016990</name>
</gene>
<dbReference type="PROSITE" id="PS51257">
    <property type="entry name" value="PROKAR_LIPOPROTEIN"/>
    <property type="match status" value="1"/>
</dbReference>
<comment type="caution">
    <text evidence="1">The sequence shown here is derived from an EMBL/GenBank/DDBJ whole genome shotgun (WGS) entry which is preliminary data.</text>
</comment>
<evidence type="ECO:0008006" key="3">
    <source>
        <dbReference type="Google" id="ProtNLM"/>
    </source>
</evidence>
<keyword evidence="2" id="KW-1185">Reference proteome</keyword>
<organism evidence="1 2">
    <name type="scientific">Siminovitchia fortis</name>
    <dbReference type="NCBI Taxonomy" id="254758"/>
    <lineage>
        <taxon>Bacteria</taxon>
        <taxon>Bacillati</taxon>
        <taxon>Bacillota</taxon>
        <taxon>Bacilli</taxon>
        <taxon>Bacillales</taxon>
        <taxon>Bacillaceae</taxon>
        <taxon>Siminovitchia</taxon>
    </lineage>
</organism>
<sequence length="171" mass="19522">MIISINKLMIVSLLLFTAVLTGCNGSGINFKDGDKHISKEMNEVISNYIIQHYESSYYDTEKQIEVHKIYGTSESNGVLSVYMWSYFCGFNKTTGAEPQAGHSLPAVIRLKKDGDSYTVIQYKEPEDGSLYPSSLKKMFPKRYLKLVHRDTGNIGDLEKEMDRKVESWMKE</sequence>
<reference evidence="1" key="1">
    <citation type="submission" date="2018-12" db="EMBL/GenBank/DDBJ databases">
        <authorList>
            <person name="Sun L."/>
            <person name="Chen Z."/>
        </authorList>
    </citation>
    <scope>NUCLEOTIDE SEQUENCE [LARGE SCALE GENOMIC DNA]</scope>
    <source>
        <strain evidence="1">DSM 16012</strain>
    </source>
</reference>
<evidence type="ECO:0000313" key="1">
    <source>
        <dbReference type="EMBL" id="RWR04401.1"/>
    </source>
</evidence>
<dbReference type="OrthoDB" id="2381403at2"/>
<dbReference type="RefSeq" id="WP_120075820.1">
    <property type="nucleotide sequence ID" value="NZ_CP126113.1"/>
</dbReference>